<accession>A0A5J5EH38</accession>
<feature type="region of interest" description="Disordered" evidence="1">
    <location>
        <begin position="207"/>
        <end position="237"/>
    </location>
</feature>
<proteinExistence type="predicted"/>
<feature type="compositionally biased region" description="Polar residues" evidence="1">
    <location>
        <begin position="207"/>
        <end position="216"/>
    </location>
</feature>
<sequence length="237" mass="25644">MPGAFGQRARLSSTNSGGIVPPRISCPTLRLLMLNSCSSSGSRKAKGLSGAEELPSLSLAYITAGHTWSRSPYTVRDAPLATARDRVVISLASATFSSFLRPLWLLSMNNLPHLSLSNGSAAMWNPLRSPLILPLIIHHTTPTSQPSVWHPLLTLRHPIAPAVAGCKYFFVPTSTTATKIFRRAKYPAPYTDKAKIFRNDISSPVANQCKNPTSHELPSGKAPQQARSKLPQVPVDT</sequence>
<evidence type="ECO:0000313" key="2">
    <source>
        <dbReference type="EMBL" id="KAA8895022.1"/>
    </source>
</evidence>
<evidence type="ECO:0000313" key="3">
    <source>
        <dbReference type="Proteomes" id="UP000326924"/>
    </source>
</evidence>
<organism evidence="2 3">
    <name type="scientific">Sphaerosporella brunnea</name>
    <dbReference type="NCBI Taxonomy" id="1250544"/>
    <lineage>
        <taxon>Eukaryota</taxon>
        <taxon>Fungi</taxon>
        <taxon>Dikarya</taxon>
        <taxon>Ascomycota</taxon>
        <taxon>Pezizomycotina</taxon>
        <taxon>Pezizomycetes</taxon>
        <taxon>Pezizales</taxon>
        <taxon>Pyronemataceae</taxon>
        <taxon>Sphaerosporella</taxon>
    </lineage>
</organism>
<dbReference type="AlphaFoldDB" id="A0A5J5EH38"/>
<keyword evidence="3" id="KW-1185">Reference proteome</keyword>
<dbReference type="Proteomes" id="UP000326924">
    <property type="component" value="Unassembled WGS sequence"/>
</dbReference>
<protein>
    <submittedName>
        <fullName evidence="2">Uncharacterized protein</fullName>
    </submittedName>
</protein>
<dbReference type="InParanoid" id="A0A5J5EH38"/>
<evidence type="ECO:0000256" key="1">
    <source>
        <dbReference type="SAM" id="MobiDB-lite"/>
    </source>
</evidence>
<comment type="caution">
    <text evidence="2">The sequence shown here is derived from an EMBL/GenBank/DDBJ whole genome shotgun (WGS) entry which is preliminary data.</text>
</comment>
<reference evidence="2 3" key="1">
    <citation type="submission" date="2019-09" db="EMBL/GenBank/DDBJ databases">
        <title>Draft genome of the ectomycorrhizal ascomycete Sphaerosporella brunnea.</title>
        <authorList>
            <consortium name="DOE Joint Genome Institute"/>
            <person name="Benucci G.M."/>
            <person name="Marozzi G."/>
            <person name="Antonielli L."/>
            <person name="Sanchez S."/>
            <person name="Marco P."/>
            <person name="Wang X."/>
            <person name="Falini L.B."/>
            <person name="Barry K."/>
            <person name="Haridas S."/>
            <person name="Lipzen A."/>
            <person name="Labutti K."/>
            <person name="Grigoriev I.V."/>
            <person name="Murat C."/>
            <person name="Martin F."/>
            <person name="Albertini E."/>
            <person name="Donnini D."/>
            <person name="Bonito G."/>
        </authorList>
    </citation>
    <scope>NUCLEOTIDE SEQUENCE [LARGE SCALE GENOMIC DNA]</scope>
    <source>
        <strain evidence="2 3">Sb_GMNB300</strain>
    </source>
</reference>
<name>A0A5J5EH38_9PEZI</name>
<dbReference type="EMBL" id="VXIS01000292">
    <property type="protein sequence ID" value="KAA8895022.1"/>
    <property type="molecule type" value="Genomic_DNA"/>
</dbReference>
<gene>
    <name evidence="2" type="ORF">FN846DRAFT_998124</name>
</gene>